<dbReference type="Pfam" id="PF04782">
    <property type="entry name" value="DUF632"/>
    <property type="match status" value="1"/>
</dbReference>
<dbReference type="PANTHER" id="PTHR21450">
    <property type="entry name" value="PROTEIN ALTERED PHOSPHATE STARVATION RESPONSE 1"/>
    <property type="match status" value="1"/>
</dbReference>
<evidence type="ECO:0000259" key="3">
    <source>
        <dbReference type="Pfam" id="PF04783"/>
    </source>
</evidence>
<evidence type="ECO:0000313" key="4">
    <source>
        <dbReference type="EMBL" id="KAJ6854079.1"/>
    </source>
</evidence>
<accession>A0AAX6ILH5</accession>
<sequence length="737" mass="82728">MGCSASKLDEEAAVKLCRDRRNFIKQAVEHRTRFASGHIAYLESLRRVSLALRNFVDGEGQQRDYLLDSFSTPPFTPEKKLSPEIVGIPLKSLPPAPNRSEKTTVHVMRYLRSTANATVSVEEWPQTAETGRADSYYPPDHYGMDGFVAAEPPPMNPSFFPPPYYSRPNYPPQSPQNSQYDFFWNPFSSLDTYGYPSRMTSDDELARLRQVREEEGIPELEEVEEEENGEEEENDDDCDEEEEDDDHECECDDFIDAEMKDESSKIGSDPQKASVSNLEVPETSTKTDTVQEMKGLQSRGIRSIEVSKENKAVQVEVTKTQEMVGSKEAAGETPGFTVYMNRRFTSMGEVVKEIEDQFVRICNCANEVSTILEASRAHYSSTSRELAAIRALNPVSLFHSASSRSLSSRSFRACSESRGDVCESSSDYSEESCMVSESHHSTLDRLYMWEKKLYEEVKSGERIRVAYEKKCTQLRNLDVIGDEPSAVFKIRAAARDLHTRMKVSIHSVESISKRIETLRDDELQPQLMELIQRLARMWRTMGECHRMQKRAIDEAKRLPLNGPTAIIPKRNDASSSPTKPPRCAANLESELRGWRSAFAMWVASQRSYARSLAAWAQRCTASGADANASAISMVELCSQWSLLMESSSEAQVVDGLDFFAAGIASVYRVGREREEEDPLLMTAEKTAELAGRVLCAGMSVATGSLTDFATKFADGYDNMIINKCSEGDGGKEERVQM</sequence>
<comment type="caution">
    <text evidence="4">The sequence shown here is derived from an EMBL/GenBank/DDBJ whole genome shotgun (WGS) entry which is preliminary data.</text>
</comment>
<keyword evidence="5" id="KW-1185">Reference proteome</keyword>
<dbReference type="InterPro" id="IPR006867">
    <property type="entry name" value="DUF632"/>
</dbReference>
<organism evidence="4 5">
    <name type="scientific">Iris pallida</name>
    <name type="common">Sweet iris</name>
    <dbReference type="NCBI Taxonomy" id="29817"/>
    <lineage>
        <taxon>Eukaryota</taxon>
        <taxon>Viridiplantae</taxon>
        <taxon>Streptophyta</taxon>
        <taxon>Embryophyta</taxon>
        <taxon>Tracheophyta</taxon>
        <taxon>Spermatophyta</taxon>
        <taxon>Magnoliopsida</taxon>
        <taxon>Liliopsida</taxon>
        <taxon>Asparagales</taxon>
        <taxon>Iridaceae</taxon>
        <taxon>Iridoideae</taxon>
        <taxon>Irideae</taxon>
        <taxon>Iris</taxon>
    </lineage>
</organism>
<dbReference type="Pfam" id="PF04783">
    <property type="entry name" value="DUF630"/>
    <property type="match status" value="1"/>
</dbReference>
<reference evidence="4" key="2">
    <citation type="submission" date="2023-04" db="EMBL/GenBank/DDBJ databases">
        <authorList>
            <person name="Bruccoleri R.E."/>
            <person name="Oakeley E.J."/>
            <person name="Faust A.-M."/>
            <person name="Dessus-Babus S."/>
            <person name="Altorfer M."/>
            <person name="Burckhardt D."/>
            <person name="Oertli M."/>
            <person name="Naumann U."/>
            <person name="Petersen F."/>
            <person name="Wong J."/>
        </authorList>
    </citation>
    <scope>NUCLEOTIDE SEQUENCE</scope>
    <source>
        <strain evidence="4">GSM-AAB239-AS_SAM_17_03QT</strain>
        <tissue evidence="4">Leaf</tissue>
    </source>
</reference>
<feature type="compositionally biased region" description="Polar residues" evidence="1">
    <location>
        <begin position="271"/>
        <end position="290"/>
    </location>
</feature>
<feature type="region of interest" description="Disordered" evidence="1">
    <location>
        <begin position="213"/>
        <end position="249"/>
    </location>
</feature>
<evidence type="ECO:0000259" key="2">
    <source>
        <dbReference type="Pfam" id="PF04782"/>
    </source>
</evidence>
<feature type="domain" description="DUF632" evidence="2">
    <location>
        <begin position="348"/>
        <end position="663"/>
    </location>
</feature>
<evidence type="ECO:0000256" key="1">
    <source>
        <dbReference type="SAM" id="MobiDB-lite"/>
    </source>
</evidence>
<feature type="domain" description="DUF630" evidence="3">
    <location>
        <begin position="1"/>
        <end position="59"/>
    </location>
</feature>
<dbReference type="EMBL" id="JANAVB010000197">
    <property type="protein sequence ID" value="KAJ6854079.1"/>
    <property type="molecule type" value="Genomic_DNA"/>
</dbReference>
<dbReference type="Proteomes" id="UP001140949">
    <property type="component" value="Unassembled WGS sequence"/>
</dbReference>
<feature type="region of interest" description="Disordered" evidence="1">
    <location>
        <begin position="261"/>
        <end position="292"/>
    </location>
</feature>
<dbReference type="PANTHER" id="PTHR21450:SF3">
    <property type="entry name" value="DUF630 FAMILY PROTEIN (DUF630 AND DUF632)"/>
    <property type="match status" value="1"/>
</dbReference>
<dbReference type="AlphaFoldDB" id="A0AAX6ILH5"/>
<reference evidence="4" key="1">
    <citation type="journal article" date="2023" name="GigaByte">
        <title>Genome assembly of the bearded iris, Iris pallida Lam.</title>
        <authorList>
            <person name="Bruccoleri R.E."/>
            <person name="Oakeley E.J."/>
            <person name="Faust A.M.E."/>
            <person name="Altorfer M."/>
            <person name="Dessus-Babus S."/>
            <person name="Burckhardt D."/>
            <person name="Oertli M."/>
            <person name="Naumann U."/>
            <person name="Petersen F."/>
            <person name="Wong J."/>
        </authorList>
    </citation>
    <scope>NUCLEOTIDE SEQUENCE</scope>
    <source>
        <strain evidence="4">GSM-AAB239-AS_SAM_17_03QT</strain>
    </source>
</reference>
<protein>
    <submittedName>
        <fullName evidence="4">Uncharacterized protein</fullName>
    </submittedName>
</protein>
<name>A0AAX6ILH5_IRIPA</name>
<evidence type="ECO:0000313" key="5">
    <source>
        <dbReference type="Proteomes" id="UP001140949"/>
    </source>
</evidence>
<proteinExistence type="predicted"/>
<gene>
    <name evidence="4" type="ORF">M6B38_100935</name>
</gene>
<dbReference type="InterPro" id="IPR006868">
    <property type="entry name" value="DUF630"/>
</dbReference>
<feature type="compositionally biased region" description="Acidic residues" evidence="1">
    <location>
        <begin position="216"/>
        <end position="249"/>
    </location>
</feature>